<feature type="transmembrane region" description="Helical" evidence="7">
    <location>
        <begin position="431"/>
        <end position="449"/>
    </location>
</feature>
<feature type="transmembrane region" description="Helical" evidence="7">
    <location>
        <begin position="43"/>
        <end position="63"/>
    </location>
</feature>
<keyword evidence="5 7" id="KW-0472">Membrane</keyword>
<proteinExistence type="predicted"/>
<feature type="compositionally biased region" description="Basic and acidic residues" evidence="6">
    <location>
        <begin position="203"/>
        <end position="241"/>
    </location>
</feature>
<dbReference type="GO" id="GO:0005886">
    <property type="term" value="C:plasma membrane"/>
    <property type="evidence" value="ECO:0007669"/>
    <property type="project" value="UniProtKB-SubCell"/>
</dbReference>
<feature type="transmembrane region" description="Helical" evidence="7">
    <location>
        <begin position="405"/>
        <end position="425"/>
    </location>
</feature>
<dbReference type="Proteomes" id="UP000004946">
    <property type="component" value="Chromosome"/>
</dbReference>
<evidence type="ECO:0000313" key="8">
    <source>
        <dbReference type="EMBL" id="EFT84039.1"/>
    </source>
</evidence>
<sequence length="459" mass="49965">MRLLFRNKFFRFMTLSRVLSALGSSIYNLVFVVFAASMYHSSIAVNIANITMALPALFTVFVGMAADKTREKARWVIVFGFAQAVIFTLVAIVVRQSGWFAFSVVCLFNVISDVMGDYGTGLRMPMIQRNVAKDDLMEAFSFSSVMGTLCSLAGQALGVWILKISANNYSIVALFNALSFLLASLVLFFIRDMLTYGPSVEGESGRGSKEGSKRDGTLEKDTAEADFREDGEPQVEDRPQEGQRPQSEKNGFISHMKTLFGNLQKIFDQNGEGGFIGLLTTALFINALGGSVEGIYNIYLLHHSIFSLTYSQSLLLVSVILVVGQLAGGLTPHDFFAKQSFGTLITLISGVFLTMGLLNTLNAPVLISLVVYAFGVFLSGKVNPKMSSMIMTSLPADVLAETSNLLTLLFTLSIPIGTALFGTIAAWNVKAGWIVFLVLSVVTLMVALLNRKGIDGKKR</sequence>
<feature type="region of interest" description="Disordered" evidence="6">
    <location>
        <begin position="199"/>
        <end position="248"/>
    </location>
</feature>
<dbReference type="AlphaFoldDB" id="E6JZJ3"/>
<evidence type="ECO:0000256" key="7">
    <source>
        <dbReference type="SAM" id="Phobius"/>
    </source>
</evidence>
<gene>
    <name evidence="8" type="ORF">HMPREF0620_1044</name>
</gene>
<comment type="subcellular location">
    <subcellularLocation>
        <location evidence="1">Cell membrane</location>
        <topology evidence="1">Multi-pass membrane protein</topology>
    </subcellularLocation>
</comment>
<feature type="transmembrane region" description="Helical" evidence="7">
    <location>
        <begin position="75"/>
        <end position="93"/>
    </location>
</feature>
<dbReference type="PANTHER" id="PTHR23513:SF6">
    <property type="entry name" value="MAJOR FACILITATOR SUPERFAMILY ASSOCIATED DOMAIN-CONTAINING PROTEIN"/>
    <property type="match status" value="1"/>
</dbReference>
<keyword evidence="9" id="KW-1185">Reference proteome</keyword>
<dbReference type="HOGENOM" id="CLU_051151_2_0_11"/>
<dbReference type="InterPro" id="IPR036259">
    <property type="entry name" value="MFS_trans_sf"/>
</dbReference>
<dbReference type="eggNOG" id="ENOG5032RZ7">
    <property type="taxonomic scope" value="Bacteria"/>
</dbReference>
<evidence type="ECO:0000256" key="6">
    <source>
        <dbReference type="SAM" id="MobiDB-lite"/>
    </source>
</evidence>
<dbReference type="PANTHER" id="PTHR23513">
    <property type="entry name" value="INTEGRAL MEMBRANE EFFLUX PROTEIN-RELATED"/>
    <property type="match status" value="1"/>
</dbReference>
<evidence type="ECO:0000256" key="4">
    <source>
        <dbReference type="ARBA" id="ARBA00022989"/>
    </source>
</evidence>
<protein>
    <submittedName>
        <fullName evidence="8">Transporter, major facilitator family protein</fullName>
    </submittedName>
</protein>
<reference evidence="8 9" key="1">
    <citation type="submission" date="2010-12" db="EMBL/GenBank/DDBJ databases">
        <authorList>
            <person name="Muzny D."/>
            <person name="Qin X."/>
            <person name="Buhay C."/>
            <person name="Dugan-Rocha S."/>
            <person name="Ding Y."/>
            <person name="Chen G."/>
            <person name="Hawes A."/>
            <person name="Holder M."/>
            <person name="Jhangiani S."/>
            <person name="Johnson A."/>
            <person name="Khan Z."/>
            <person name="Li Z."/>
            <person name="Liu W."/>
            <person name="Liu X."/>
            <person name="Perez L."/>
            <person name="Shen H."/>
            <person name="Wang Q."/>
            <person name="Watt J."/>
            <person name="Xi L."/>
            <person name="Xin Y."/>
            <person name="Zhou J."/>
            <person name="Deng J."/>
            <person name="Jiang H."/>
            <person name="Liu Y."/>
            <person name="Qu J."/>
            <person name="Song X.-Z."/>
            <person name="Zhang L."/>
            <person name="Villasana D."/>
            <person name="Johnson A."/>
            <person name="Liu J."/>
            <person name="Liyanage D."/>
            <person name="Lorensuhewa L."/>
            <person name="Robinson T."/>
            <person name="Song A."/>
            <person name="Song B.-B."/>
            <person name="Dinh H."/>
            <person name="Thornton R."/>
            <person name="Coyle M."/>
            <person name="Francisco L."/>
            <person name="Jackson L."/>
            <person name="Javaid M."/>
            <person name="Korchina V."/>
            <person name="Kovar C."/>
            <person name="Mata R."/>
            <person name="Mathew T."/>
            <person name="Ngo R."/>
            <person name="Nguyen L."/>
            <person name="Nguyen N."/>
            <person name="Okwuonu G."/>
            <person name="Ongeri F."/>
            <person name="Pham C."/>
            <person name="Simmons D."/>
            <person name="Wilczek-Boney K."/>
            <person name="Hale W."/>
            <person name="Jakkamsetti A."/>
            <person name="Pham P."/>
            <person name="Ruth R."/>
            <person name="San Lucas F."/>
            <person name="Warren J."/>
            <person name="Zhang J."/>
            <person name="Zhao Z."/>
            <person name="Zhou C."/>
            <person name="Zhu D."/>
            <person name="Lee S."/>
            <person name="Bess C."/>
            <person name="Blankenburg K."/>
            <person name="Forbes L."/>
            <person name="Fu Q."/>
            <person name="Gubbala S."/>
            <person name="Hirani K."/>
            <person name="Jayaseelan J.C."/>
            <person name="Lara F."/>
            <person name="Munidasa M."/>
            <person name="Palculict T."/>
            <person name="Patil S."/>
            <person name="Pu L.-L."/>
            <person name="Saada N."/>
            <person name="Tang L."/>
            <person name="Weissenberger G."/>
            <person name="Zhu Y."/>
            <person name="Hemphill L."/>
            <person name="Shang Y."/>
            <person name="Youmans B."/>
            <person name="Ayvaz T."/>
            <person name="Ross M."/>
            <person name="Santibanez J."/>
            <person name="Aqrawi P."/>
            <person name="Gross S."/>
            <person name="Joshi V."/>
            <person name="Fowler G."/>
            <person name="Nazareth L."/>
            <person name="Reid J."/>
            <person name="Worley K."/>
            <person name="Petrosino J."/>
            <person name="Highlander S."/>
            <person name="Gibbs R."/>
        </authorList>
    </citation>
    <scope>NUCLEOTIDE SEQUENCE [LARGE SCALE GENOMIC DNA]</scope>
    <source>
        <strain evidence="8 9">DSM 10105</strain>
    </source>
</reference>
<evidence type="ECO:0000256" key="3">
    <source>
        <dbReference type="ARBA" id="ARBA00022692"/>
    </source>
</evidence>
<evidence type="ECO:0000256" key="5">
    <source>
        <dbReference type="ARBA" id="ARBA00023136"/>
    </source>
</evidence>
<dbReference type="SUPFAM" id="SSF103473">
    <property type="entry name" value="MFS general substrate transporter"/>
    <property type="match status" value="1"/>
</dbReference>
<keyword evidence="2" id="KW-1003">Cell membrane</keyword>
<keyword evidence="4 7" id="KW-1133">Transmembrane helix</keyword>
<feature type="transmembrane region" description="Helical" evidence="7">
    <location>
        <begin position="99"/>
        <end position="118"/>
    </location>
</feature>
<evidence type="ECO:0000313" key="9">
    <source>
        <dbReference type="Proteomes" id="UP000004946"/>
    </source>
</evidence>
<keyword evidence="3 7" id="KW-0812">Transmembrane</keyword>
<feature type="transmembrane region" description="Helical" evidence="7">
    <location>
        <begin position="168"/>
        <end position="190"/>
    </location>
</feature>
<feature type="transmembrane region" description="Helical" evidence="7">
    <location>
        <begin position="12"/>
        <end position="37"/>
    </location>
</feature>
<feature type="transmembrane region" description="Helical" evidence="7">
    <location>
        <begin position="305"/>
        <end position="328"/>
    </location>
</feature>
<name>E6JZJ3_PARDN</name>
<dbReference type="KEGG" id="pdo:PSDT_0604"/>
<dbReference type="PATRIC" id="fig|864564.6.peg.668"/>
<comment type="caution">
    <text evidence="8">The sequence shown here is derived from an EMBL/GenBank/DDBJ whole genome shotgun (WGS) entry which is preliminary data.</text>
</comment>
<feature type="transmembrane region" description="Helical" evidence="7">
    <location>
        <begin position="275"/>
        <end position="299"/>
    </location>
</feature>
<evidence type="ECO:0000256" key="2">
    <source>
        <dbReference type="ARBA" id="ARBA00022475"/>
    </source>
</evidence>
<organism evidence="8 9">
    <name type="scientific">Parascardovia denticolens DSM 10105 = JCM 12538</name>
    <dbReference type="NCBI Taxonomy" id="864564"/>
    <lineage>
        <taxon>Bacteria</taxon>
        <taxon>Bacillati</taxon>
        <taxon>Actinomycetota</taxon>
        <taxon>Actinomycetes</taxon>
        <taxon>Bifidobacteriales</taxon>
        <taxon>Bifidobacteriaceae</taxon>
        <taxon>Parascardovia</taxon>
    </lineage>
</organism>
<feature type="transmembrane region" description="Helical" evidence="7">
    <location>
        <begin position="365"/>
        <end position="384"/>
    </location>
</feature>
<dbReference type="Gene3D" id="1.20.1250.20">
    <property type="entry name" value="MFS general substrate transporter like domains"/>
    <property type="match status" value="1"/>
</dbReference>
<dbReference type="EMBL" id="AEON01000001">
    <property type="protein sequence ID" value="EFT84039.1"/>
    <property type="molecule type" value="Genomic_DNA"/>
</dbReference>
<feature type="transmembrane region" description="Helical" evidence="7">
    <location>
        <begin position="340"/>
        <end position="359"/>
    </location>
</feature>
<evidence type="ECO:0000256" key="1">
    <source>
        <dbReference type="ARBA" id="ARBA00004651"/>
    </source>
</evidence>
<feature type="transmembrane region" description="Helical" evidence="7">
    <location>
        <begin position="139"/>
        <end position="162"/>
    </location>
</feature>
<accession>E6JZJ3</accession>